<dbReference type="PANTHER" id="PTHR33744:SF1">
    <property type="entry name" value="DNA-BINDING TRANSCRIPTIONAL ACTIVATOR ADER"/>
    <property type="match status" value="1"/>
</dbReference>
<dbReference type="PANTHER" id="PTHR33744">
    <property type="entry name" value="CARBOHYDRATE DIACID REGULATOR"/>
    <property type="match status" value="1"/>
</dbReference>
<dbReference type="RefSeq" id="WP_399646727.1">
    <property type="nucleotide sequence ID" value="NZ_JBITYG010000002.1"/>
</dbReference>
<evidence type="ECO:0000259" key="2">
    <source>
        <dbReference type="Pfam" id="PF13556"/>
    </source>
</evidence>
<evidence type="ECO:0000313" key="3">
    <source>
        <dbReference type="EMBL" id="MFI9100928.1"/>
    </source>
</evidence>
<dbReference type="Proteomes" id="UP001614394">
    <property type="component" value="Unassembled WGS sequence"/>
</dbReference>
<dbReference type="InterPro" id="IPR051448">
    <property type="entry name" value="CdaR-like_regulators"/>
</dbReference>
<sequence length="331" mass="35970">MVLFRAALGREAGAFEAGRDHFGVDLAMSQSHVSTDASNGSGRGGARNRAGRSGPRPDPNERTGSRQRLVKALVSEPAAPERVLAELARSADWPLADTIQAVAVSPCQGAPRPSEESHILADWENPEPYLLIAEPDLKTRGFLLEALRGRTVVIGPALPRSDAGCSLGWARKLLALLPTDAGSKTRFVQVEDHLSSLLLLQDEPLTRLLVSHRLRPLTGLTPVQSERIAQTLLAWLDSGGVAEAAKRLGVHPQTVRYRMRRAEKLFGPDLRDPQSRFELGLALHSLRLTAEVRRGRGRAADTGLRDTHGSQTQTQTQTQATQTRDARLNGL</sequence>
<gene>
    <name evidence="3" type="ORF">ACIGXA_10395</name>
</gene>
<proteinExistence type="predicted"/>
<dbReference type="InterPro" id="IPR042070">
    <property type="entry name" value="PucR_C-HTH_sf"/>
</dbReference>
<reference evidence="3 4" key="1">
    <citation type="submission" date="2024-10" db="EMBL/GenBank/DDBJ databases">
        <title>The Natural Products Discovery Center: Release of the First 8490 Sequenced Strains for Exploring Actinobacteria Biosynthetic Diversity.</title>
        <authorList>
            <person name="Kalkreuter E."/>
            <person name="Kautsar S.A."/>
            <person name="Yang D."/>
            <person name="Bader C.D."/>
            <person name="Teijaro C.N."/>
            <person name="Fluegel L."/>
            <person name="Davis C.M."/>
            <person name="Simpson J.R."/>
            <person name="Lauterbach L."/>
            <person name="Steele A.D."/>
            <person name="Gui C."/>
            <person name="Meng S."/>
            <person name="Li G."/>
            <person name="Viehrig K."/>
            <person name="Ye F."/>
            <person name="Su P."/>
            <person name="Kiefer A.F."/>
            <person name="Nichols A."/>
            <person name="Cepeda A.J."/>
            <person name="Yan W."/>
            <person name="Fan B."/>
            <person name="Jiang Y."/>
            <person name="Adhikari A."/>
            <person name="Zheng C.-J."/>
            <person name="Schuster L."/>
            <person name="Cowan T.M."/>
            <person name="Smanski M.J."/>
            <person name="Chevrette M.G."/>
            <person name="De Carvalho L.P.S."/>
            <person name="Shen B."/>
        </authorList>
    </citation>
    <scope>NUCLEOTIDE SEQUENCE [LARGE SCALE GENOMIC DNA]</scope>
    <source>
        <strain evidence="3 4">NPDC053399</strain>
    </source>
</reference>
<dbReference type="EMBL" id="JBITYG010000002">
    <property type="protein sequence ID" value="MFI9100928.1"/>
    <property type="molecule type" value="Genomic_DNA"/>
</dbReference>
<evidence type="ECO:0000256" key="1">
    <source>
        <dbReference type="SAM" id="MobiDB-lite"/>
    </source>
</evidence>
<comment type="caution">
    <text evidence="3">The sequence shown here is derived from an EMBL/GenBank/DDBJ whole genome shotgun (WGS) entry which is preliminary data.</text>
</comment>
<organism evidence="3 4">
    <name type="scientific">Streptomyces fildesensis</name>
    <dbReference type="NCBI Taxonomy" id="375757"/>
    <lineage>
        <taxon>Bacteria</taxon>
        <taxon>Bacillati</taxon>
        <taxon>Actinomycetota</taxon>
        <taxon>Actinomycetes</taxon>
        <taxon>Kitasatosporales</taxon>
        <taxon>Streptomycetaceae</taxon>
        <taxon>Streptomyces</taxon>
    </lineage>
</organism>
<name>A0ABW8C3C0_9ACTN</name>
<feature type="compositionally biased region" description="Low complexity" evidence="1">
    <location>
        <begin position="311"/>
        <end position="323"/>
    </location>
</feature>
<dbReference type="Pfam" id="PF13556">
    <property type="entry name" value="HTH_30"/>
    <property type="match status" value="1"/>
</dbReference>
<feature type="region of interest" description="Disordered" evidence="1">
    <location>
        <begin position="297"/>
        <end position="331"/>
    </location>
</feature>
<keyword evidence="4" id="KW-1185">Reference proteome</keyword>
<dbReference type="InterPro" id="IPR025736">
    <property type="entry name" value="PucR_C-HTH_dom"/>
</dbReference>
<feature type="domain" description="PucR C-terminal helix-turn-helix" evidence="2">
    <location>
        <begin position="230"/>
        <end position="284"/>
    </location>
</feature>
<dbReference type="Gene3D" id="1.10.10.2840">
    <property type="entry name" value="PucR C-terminal helix-turn-helix domain"/>
    <property type="match status" value="1"/>
</dbReference>
<feature type="region of interest" description="Disordered" evidence="1">
    <location>
        <begin position="33"/>
        <end position="65"/>
    </location>
</feature>
<accession>A0ABW8C3C0</accession>
<protein>
    <submittedName>
        <fullName evidence="3">PucR family transcriptional regulator</fullName>
    </submittedName>
</protein>
<evidence type="ECO:0000313" key="4">
    <source>
        <dbReference type="Proteomes" id="UP001614394"/>
    </source>
</evidence>